<keyword evidence="4 9" id="KW-0812">Transmembrane</keyword>
<feature type="transmembrane region" description="Helical" evidence="9">
    <location>
        <begin position="285"/>
        <end position="309"/>
    </location>
</feature>
<comment type="subcellular location">
    <subcellularLocation>
        <location evidence="1">Cell membrane</location>
        <topology evidence="1">Multi-pass membrane protein</topology>
    </subcellularLocation>
</comment>
<evidence type="ECO:0000313" key="12">
    <source>
        <dbReference type="Proteomes" id="UP001164693"/>
    </source>
</evidence>
<evidence type="ECO:0000256" key="3">
    <source>
        <dbReference type="ARBA" id="ARBA00022475"/>
    </source>
</evidence>
<dbReference type="InterPro" id="IPR003439">
    <property type="entry name" value="ABC_transporter-like_ATP-bd"/>
</dbReference>
<evidence type="ECO:0000256" key="9">
    <source>
        <dbReference type="SAM" id="Phobius"/>
    </source>
</evidence>
<proteinExistence type="predicted"/>
<dbReference type="RefSeq" id="WP_269442796.1">
    <property type="nucleotide sequence ID" value="NZ_CP097463.1"/>
</dbReference>
<dbReference type="Gene3D" id="3.40.50.300">
    <property type="entry name" value="P-loop containing nucleotide triphosphate hydrolases"/>
    <property type="match status" value="1"/>
</dbReference>
<dbReference type="CDD" id="cd03219">
    <property type="entry name" value="ABC_Mj1267_LivG_branched"/>
    <property type="match status" value="1"/>
</dbReference>
<dbReference type="InterPro" id="IPR043428">
    <property type="entry name" value="LivM-like"/>
</dbReference>
<dbReference type="GO" id="GO:0005524">
    <property type="term" value="F:ATP binding"/>
    <property type="evidence" value="ECO:0007669"/>
    <property type="project" value="UniProtKB-KW"/>
</dbReference>
<keyword evidence="2" id="KW-0813">Transport</keyword>
<dbReference type="InterPro" id="IPR003593">
    <property type="entry name" value="AAA+_ATPase"/>
</dbReference>
<evidence type="ECO:0000256" key="8">
    <source>
        <dbReference type="ARBA" id="ARBA00023136"/>
    </source>
</evidence>
<feature type="transmembrane region" description="Helical" evidence="9">
    <location>
        <begin position="213"/>
        <end position="234"/>
    </location>
</feature>
<feature type="transmembrane region" description="Helical" evidence="9">
    <location>
        <begin position="246"/>
        <end position="273"/>
    </location>
</feature>
<name>A0ABY7JYM7_9ACTN</name>
<dbReference type="InterPro" id="IPR001851">
    <property type="entry name" value="ABC_transp_permease"/>
</dbReference>
<dbReference type="EMBL" id="CP097463">
    <property type="protein sequence ID" value="WAX56264.1"/>
    <property type="molecule type" value="Genomic_DNA"/>
</dbReference>
<gene>
    <name evidence="11" type="ORF">M6B22_17245</name>
</gene>
<feature type="transmembrane region" description="Helical" evidence="9">
    <location>
        <begin position="62"/>
        <end position="81"/>
    </location>
</feature>
<keyword evidence="6 11" id="KW-0067">ATP-binding</keyword>
<reference evidence="11" key="1">
    <citation type="submission" date="2022-05" db="EMBL/GenBank/DDBJ databases">
        <title>Jatrophihabitans sp. SB3-54 whole genome sequence.</title>
        <authorList>
            <person name="Suh M.K."/>
            <person name="Eom M.K."/>
            <person name="Kim J.S."/>
            <person name="Kim H.S."/>
            <person name="Do H.E."/>
            <person name="Shin Y.K."/>
            <person name="Lee J.-S."/>
        </authorList>
    </citation>
    <scope>NUCLEOTIDE SEQUENCE</scope>
    <source>
        <strain evidence="11">SB3-54</strain>
    </source>
</reference>
<feature type="transmembrane region" description="Helical" evidence="9">
    <location>
        <begin position="88"/>
        <end position="108"/>
    </location>
</feature>
<evidence type="ECO:0000256" key="4">
    <source>
        <dbReference type="ARBA" id="ARBA00022692"/>
    </source>
</evidence>
<accession>A0ABY7JYM7</accession>
<dbReference type="PROSITE" id="PS50893">
    <property type="entry name" value="ABC_TRANSPORTER_2"/>
    <property type="match status" value="1"/>
</dbReference>
<feature type="transmembrane region" description="Helical" evidence="9">
    <location>
        <begin position="38"/>
        <end position="56"/>
    </location>
</feature>
<keyword evidence="12" id="KW-1185">Reference proteome</keyword>
<evidence type="ECO:0000256" key="5">
    <source>
        <dbReference type="ARBA" id="ARBA00022741"/>
    </source>
</evidence>
<dbReference type="InterPro" id="IPR027417">
    <property type="entry name" value="P-loop_NTPase"/>
</dbReference>
<evidence type="ECO:0000259" key="10">
    <source>
        <dbReference type="PROSITE" id="PS50893"/>
    </source>
</evidence>
<evidence type="ECO:0000313" key="11">
    <source>
        <dbReference type="EMBL" id="WAX56264.1"/>
    </source>
</evidence>
<evidence type="ECO:0000256" key="7">
    <source>
        <dbReference type="ARBA" id="ARBA00022989"/>
    </source>
</evidence>
<sequence>MSLKALVWRVPSWTVPLIAAVAVILMPVVGIESNVQRQLVLICILALIVSGLNLSLGYAGELALGQAAVYAGGAYVSGYLGAHGHTELLVQLAAAVGVALLIGVVTGIPGLRLGHWSLAMVSFFLVLLVPDLLEMFKDETGGSFGLSGIFPATLFGHTLDPREYCIAVTVVTALWLLVLRNLVRSRHGTAFRVLRESPVLASSMGISVFRMKFAAYAIGAIPAGLAGCLFANLDHFLAPSSFGFKLAISILAASILGGSASVYGAVVGAMLLQLGPLESTDFQEYALVVYGLLLLVGGVVLAKGIAGLLELAGKRVERRWFPRPRSAPYAGDLLDGVDGVALDVAGVSKTFGGLHALSDVSLTAAAGSITALIGPNGSGKTTLLNMICGYYRLDEGAIRLGDGELSRVPYKAARAGVARTFQTPTIPPGISVGEAVRSGRYTTQHASFLSAVLRLPSYRRARARDLEESRRVLALVGLADLENEEAVSLPLGTRRLLEVSRALIAKPRLLLLDEVASGLDEDEVDRLAELIRRIRDAGGTVVLVEHNFRLVLSLADKIYVLARGEILAAGSPAEIEAHPQVLTEYLGVKAPEAEQLLQAGGVTEGGQHE</sequence>
<feature type="transmembrane region" description="Helical" evidence="9">
    <location>
        <begin position="164"/>
        <end position="183"/>
    </location>
</feature>
<evidence type="ECO:0000256" key="2">
    <source>
        <dbReference type="ARBA" id="ARBA00022448"/>
    </source>
</evidence>
<feature type="domain" description="ABC transporter" evidence="10">
    <location>
        <begin position="342"/>
        <end position="588"/>
    </location>
</feature>
<dbReference type="Pfam" id="PF00005">
    <property type="entry name" value="ABC_tran"/>
    <property type="match status" value="1"/>
</dbReference>
<dbReference type="PANTHER" id="PTHR45772:SF9">
    <property type="entry name" value="CONSERVED COMPONENT OF ABC TRANSPORTER FOR NATURAL AMINO ACIDS"/>
    <property type="match status" value="1"/>
</dbReference>
<keyword evidence="7 9" id="KW-1133">Transmembrane helix</keyword>
<dbReference type="Pfam" id="PF02653">
    <property type="entry name" value="BPD_transp_2"/>
    <property type="match status" value="1"/>
</dbReference>
<evidence type="ECO:0000256" key="6">
    <source>
        <dbReference type="ARBA" id="ARBA00022840"/>
    </source>
</evidence>
<dbReference type="InterPro" id="IPR051120">
    <property type="entry name" value="ABC_AA/LPS_Transport"/>
</dbReference>
<dbReference type="CDD" id="cd06581">
    <property type="entry name" value="TM_PBP1_LivM_like"/>
    <property type="match status" value="1"/>
</dbReference>
<keyword evidence="8 9" id="KW-0472">Membrane</keyword>
<keyword evidence="3" id="KW-1003">Cell membrane</keyword>
<dbReference type="SUPFAM" id="SSF52540">
    <property type="entry name" value="P-loop containing nucleoside triphosphate hydrolases"/>
    <property type="match status" value="1"/>
</dbReference>
<organism evidence="11 12">
    <name type="scientific">Jatrophihabitans cynanchi</name>
    <dbReference type="NCBI Taxonomy" id="2944128"/>
    <lineage>
        <taxon>Bacteria</taxon>
        <taxon>Bacillati</taxon>
        <taxon>Actinomycetota</taxon>
        <taxon>Actinomycetes</taxon>
        <taxon>Jatrophihabitantales</taxon>
        <taxon>Jatrophihabitantaceae</taxon>
        <taxon>Jatrophihabitans</taxon>
    </lineage>
</organism>
<dbReference type="PANTHER" id="PTHR45772">
    <property type="entry name" value="CONSERVED COMPONENT OF ABC TRANSPORTER FOR NATURAL AMINO ACIDS-RELATED"/>
    <property type="match status" value="1"/>
</dbReference>
<evidence type="ECO:0000256" key="1">
    <source>
        <dbReference type="ARBA" id="ARBA00004651"/>
    </source>
</evidence>
<keyword evidence="5" id="KW-0547">Nucleotide-binding</keyword>
<feature type="transmembrane region" description="Helical" evidence="9">
    <location>
        <begin position="12"/>
        <end position="31"/>
    </location>
</feature>
<dbReference type="SMART" id="SM00382">
    <property type="entry name" value="AAA"/>
    <property type="match status" value="1"/>
</dbReference>
<protein>
    <submittedName>
        <fullName evidence="11">Branched-chain amino acid ABC transporter ATP-binding protein/permease</fullName>
    </submittedName>
</protein>
<dbReference type="Proteomes" id="UP001164693">
    <property type="component" value="Chromosome"/>
</dbReference>